<evidence type="ECO:0000313" key="4">
    <source>
        <dbReference type="Proteomes" id="UP000807025"/>
    </source>
</evidence>
<evidence type="ECO:0000256" key="2">
    <source>
        <dbReference type="SAM" id="Phobius"/>
    </source>
</evidence>
<feature type="region of interest" description="Disordered" evidence="1">
    <location>
        <begin position="50"/>
        <end position="75"/>
    </location>
</feature>
<keyword evidence="4" id="KW-1185">Reference proteome</keyword>
<organism evidence="3 4">
    <name type="scientific">Pleurotus eryngii</name>
    <name type="common">Boletus of the steppes</name>
    <dbReference type="NCBI Taxonomy" id="5323"/>
    <lineage>
        <taxon>Eukaryota</taxon>
        <taxon>Fungi</taxon>
        <taxon>Dikarya</taxon>
        <taxon>Basidiomycota</taxon>
        <taxon>Agaricomycotina</taxon>
        <taxon>Agaricomycetes</taxon>
        <taxon>Agaricomycetidae</taxon>
        <taxon>Agaricales</taxon>
        <taxon>Pleurotineae</taxon>
        <taxon>Pleurotaceae</taxon>
        <taxon>Pleurotus</taxon>
    </lineage>
</organism>
<dbReference type="AlphaFoldDB" id="A0A9P6D8J5"/>
<protein>
    <submittedName>
        <fullName evidence="3">Uncharacterized protein</fullName>
    </submittedName>
</protein>
<keyword evidence="2" id="KW-0472">Membrane</keyword>
<sequence>MQVLPQISFSSEEQQDGISIHSFDWETPHACEHVISSSAYLDQIGTLEEGGADESNQEGDQDSGSEDEEQNLVPPAHTSHRQILRILFFVGLTIVVISALVIYRPSILPRPLRSLMIPLPKSPLLRFAVKRRARPAGDSHADPLPDHRFRVDEGRLVRWAHEDMSLEGEGELDVMVNGSDDLADPDEGARYAYGYGYGAAGVGRMGAEYIPLKPNPFAGTKCGKAKLWGAKAGYGSVVIGR</sequence>
<dbReference type="Proteomes" id="UP000807025">
    <property type="component" value="Unassembled WGS sequence"/>
</dbReference>
<evidence type="ECO:0000256" key="1">
    <source>
        <dbReference type="SAM" id="MobiDB-lite"/>
    </source>
</evidence>
<feature type="compositionally biased region" description="Acidic residues" evidence="1">
    <location>
        <begin position="50"/>
        <end position="70"/>
    </location>
</feature>
<comment type="caution">
    <text evidence="3">The sequence shown here is derived from an EMBL/GenBank/DDBJ whole genome shotgun (WGS) entry which is preliminary data.</text>
</comment>
<feature type="transmembrane region" description="Helical" evidence="2">
    <location>
        <begin position="83"/>
        <end position="103"/>
    </location>
</feature>
<keyword evidence="2" id="KW-1133">Transmembrane helix</keyword>
<reference evidence="3" key="1">
    <citation type="submission" date="2020-11" db="EMBL/GenBank/DDBJ databases">
        <authorList>
            <consortium name="DOE Joint Genome Institute"/>
            <person name="Ahrendt S."/>
            <person name="Riley R."/>
            <person name="Andreopoulos W."/>
            <person name="Labutti K."/>
            <person name="Pangilinan J."/>
            <person name="Ruiz-Duenas F.J."/>
            <person name="Barrasa J.M."/>
            <person name="Sanchez-Garcia M."/>
            <person name="Camarero S."/>
            <person name="Miyauchi S."/>
            <person name="Serrano A."/>
            <person name="Linde D."/>
            <person name="Babiker R."/>
            <person name="Drula E."/>
            <person name="Ayuso-Fernandez I."/>
            <person name="Pacheco R."/>
            <person name="Padilla G."/>
            <person name="Ferreira P."/>
            <person name="Barriuso J."/>
            <person name="Kellner H."/>
            <person name="Castanera R."/>
            <person name="Alfaro M."/>
            <person name="Ramirez L."/>
            <person name="Pisabarro A.G."/>
            <person name="Kuo A."/>
            <person name="Tritt A."/>
            <person name="Lipzen A."/>
            <person name="He G."/>
            <person name="Yan M."/>
            <person name="Ng V."/>
            <person name="Cullen D."/>
            <person name="Martin F."/>
            <person name="Rosso M.-N."/>
            <person name="Henrissat B."/>
            <person name="Hibbett D."/>
            <person name="Martinez A.T."/>
            <person name="Grigoriev I.V."/>
        </authorList>
    </citation>
    <scope>NUCLEOTIDE SEQUENCE</scope>
    <source>
        <strain evidence="3">ATCC 90797</strain>
    </source>
</reference>
<evidence type="ECO:0000313" key="3">
    <source>
        <dbReference type="EMBL" id="KAF9497031.1"/>
    </source>
</evidence>
<gene>
    <name evidence="3" type="ORF">BDN71DRAFT_1445426</name>
</gene>
<accession>A0A9P6D8J5</accession>
<dbReference type="OrthoDB" id="29460at2759"/>
<keyword evidence="2" id="KW-0812">Transmembrane</keyword>
<dbReference type="EMBL" id="MU154547">
    <property type="protein sequence ID" value="KAF9497031.1"/>
    <property type="molecule type" value="Genomic_DNA"/>
</dbReference>
<name>A0A9P6D8J5_PLEER</name>
<proteinExistence type="predicted"/>